<feature type="compositionally biased region" description="Polar residues" evidence="1">
    <location>
        <begin position="11"/>
        <end position="25"/>
    </location>
</feature>
<dbReference type="RefSeq" id="WP_007331503.1">
    <property type="nucleotide sequence ID" value="NZ_AMCW01000040.1"/>
</dbReference>
<feature type="region of interest" description="Disordered" evidence="1">
    <location>
        <begin position="1"/>
        <end position="25"/>
    </location>
</feature>
<evidence type="ECO:0000313" key="3">
    <source>
        <dbReference type="Proteomes" id="UP000007993"/>
    </source>
</evidence>
<gene>
    <name evidence="2" type="ORF">RBSH_01627</name>
</gene>
<reference evidence="2 3" key="1">
    <citation type="journal article" date="2013" name="Mar. Genomics">
        <title>Expression of sulfatases in Rhodopirellula baltica and the diversity of sulfatases in the genus Rhodopirellula.</title>
        <authorList>
            <person name="Wegner C.E."/>
            <person name="Richter-Heitmann T."/>
            <person name="Klindworth A."/>
            <person name="Klockow C."/>
            <person name="Richter M."/>
            <person name="Achstetter T."/>
            <person name="Glockner F.O."/>
            <person name="Harder J."/>
        </authorList>
    </citation>
    <scope>NUCLEOTIDE SEQUENCE [LARGE SCALE GENOMIC DNA]</scope>
    <source>
        <strain evidence="2 3">SH28</strain>
    </source>
</reference>
<evidence type="ECO:0000313" key="2">
    <source>
        <dbReference type="EMBL" id="EKK02934.1"/>
    </source>
</evidence>
<sequence>MRHRNYVRLTEYSSVSTNNSPDQSNRGKLAFLIAAKAESDAFVEQCRREVAAARAAKGE</sequence>
<dbReference type="PATRIC" id="fig|993517.3.peg.1772"/>
<accession>K5DJA4</accession>
<name>K5DJA4_RHOBT</name>
<comment type="caution">
    <text evidence="2">The sequence shown here is derived from an EMBL/GenBank/DDBJ whole genome shotgun (WGS) entry which is preliminary data.</text>
</comment>
<proteinExistence type="predicted"/>
<dbReference type="Proteomes" id="UP000007993">
    <property type="component" value="Unassembled WGS sequence"/>
</dbReference>
<dbReference type="AlphaFoldDB" id="K5DJA4"/>
<dbReference type="EMBL" id="AMCW01000040">
    <property type="protein sequence ID" value="EKK02934.1"/>
    <property type="molecule type" value="Genomic_DNA"/>
</dbReference>
<protein>
    <submittedName>
        <fullName evidence="2">Uncharacterized protein</fullName>
    </submittedName>
</protein>
<evidence type="ECO:0000256" key="1">
    <source>
        <dbReference type="SAM" id="MobiDB-lite"/>
    </source>
</evidence>
<organism evidence="2 3">
    <name type="scientific">Rhodopirellula baltica SH28</name>
    <dbReference type="NCBI Taxonomy" id="993517"/>
    <lineage>
        <taxon>Bacteria</taxon>
        <taxon>Pseudomonadati</taxon>
        <taxon>Planctomycetota</taxon>
        <taxon>Planctomycetia</taxon>
        <taxon>Pirellulales</taxon>
        <taxon>Pirellulaceae</taxon>
        <taxon>Rhodopirellula</taxon>
    </lineage>
</organism>